<dbReference type="EMBL" id="ACGS02000029">
    <property type="protein sequence ID" value="EFZ34921.1"/>
    <property type="molecule type" value="Genomic_DNA"/>
</dbReference>
<reference evidence="1 2" key="1">
    <citation type="submission" date="2011-01" db="EMBL/GenBank/DDBJ databases">
        <authorList>
            <person name="Muzny D."/>
            <person name="Qin X."/>
            <person name="Buhay C."/>
            <person name="Dugan-Rocha S."/>
            <person name="Ding Y."/>
            <person name="Chen G."/>
            <person name="Hawes A."/>
            <person name="Holder M."/>
            <person name="Jhangiani S."/>
            <person name="Johnson A."/>
            <person name="Khan Z."/>
            <person name="Li Z."/>
            <person name="Liu W."/>
            <person name="Liu X."/>
            <person name="Perez L."/>
            <person name="Shen H."/>
            <person name="Wang Q."/>
            <person name="Watt J."/>
            <person name="Xi L."/>
            <person name="Xin Y."/>
            <person name="Zhou J."/>
            <person name="Deng J."/>
            <person name="Jiang H."/>
            <person name="Liu Y."/>
            <person name="Qu J."/>
            <person name="Song X.-Z."/>
            <person name="Zhang L."/>
            <person name="Villasana D."/>
            <person name="Johnson A."/>
            <person name="Liu J."/>
            <person name="Liyanage D."/>
            <person name="Lorensuhewa L."/>
            <person name="Robinson T."/>
            <person name="Song A."/>
            <person name="Song B.-B."/>
            <person name="Dinh H."/>
            <person name="Thornton R."/>
            <person name="Coyle M."/>
            <person name="Francisco L."/>
            <person name="Jackson L."/>
            <person name="Javaid M."/>
            <person name="Korchina V."/>
            <person name="Kovar C."/>
            <person name="Mata R."/>
            <person name="Mathew T."/>
            <person name="Ngo R."/>
            <person name="Nguyen L."/>
            <person name="Nguyen N."/>
            <person name="Okwuonu G."/>
            <person name="Ongeri F."/>
            <person name="Pham C."/>
            <person name="Simmons D."/>
            <person name="Wilczek-Boney K."/>
            <person name="Hale W."/>
            <person name="Jakkamsetti A."/>
            <person name="Pham P."/>
            <person name="Ruth R."/>
            <person name="San Lucas F."/>
            <person name="Warren J."/>
            <person name="Zhang J."/>
            <person name="Zhao Z."/>
            <person name="Zhou C."/>
            <person name="Zhu D."/>
            <person name="Lee S."/>
            <person name="Bess C."/>
            <person name="Blankenburg K."/>
            <person name="Forbes L."/>
            <person name="Fu Q."/>
            <person name="Gubbala S."/>
            <person name="Hirani K."/>
            <person name="Jayaseelan J.C."/>
            <person name="Lara F."/>
            <person name="Munidasa M."/>
            <person name="Palculict T."/>
            <person name="Patil S."/>
            <person name="Pu L.-L."/>
            <person name="Saada N."/>
            <person name="Tang L."/>
            <person name="Weissenberger G."/>
            <person name="Zhu Y."/>
            <person name="Hemphill L."/>
            <person name="Shang Y."/>
            <person name="Youmans B."/>
            <person name="Ayvaz T."/>
            <person name="Ross M."/>
            <person name="Santibanez J."/>
            <person name="Aqrawi P."/>
            <person name="Gross S."/>
            <person name="Joshi V."/>
            <person name="Fowler G."/>
            <person name="Nazareth L."/>
            <person name="Reid J."/>
            <person name="Worley K."/>
            <person name="Petrosino J."/>
            <person name="Highlander S."/>
            <person name="Gibbs R."/>
        </authorList>
    </citation>
    <scope>NUCLEOTIDE SEQUENCE [LARGE SCALE GENOMIC DNA]</scope>
    <source>
        <strain evidence="1 2">ATCC 25644</strain>
    </source>
</reference>
<dbReference type="AlphaFoldDB" id="E7FPJ0"/>
<accession>E7FPJ0</accession>
<comment type="caution">
    <text evidence="1">The sequence shown here is derived from an EMBL/GenBank/DDBJ whole genome shotgun (WGS) entry which is preliminary data.</text>
</comment>
<dbReference type="PATRIC" id="fig|525362.12.peg.1981"/>
<dbReference type="Proteomes" id="UP000004099">
    <property type="component" value="Unassembled WGS sequence"/>
</dbReference>
<protein>
    <submittedName>
        <fullName evidence="1">Uncharacterized protein</fullName>
    </submittedName>
</protein>
<dbReference type="RefSeq" id="WP_003692433.1">
    <property type="nucleotide sequence ID" value="NZ_AFYE01000013.1"/>
</dbReference>
<sequence>MTAAFIGTLLALIVYNAFFKGSNKDDGGCCSGCGCVILLLILAAMF</sequence>
<evidence type="ECO:0000313" key="2">
    <source>
        <dbReference type="Proteomes" id="UP000004099"/>
    </source>
</evidence>
<evidence type="ECO:0000313" key="1">
    <source>
        <dbReference type="EMBL" id="EFZ34921.1"/>
    </source>
</evidence>
<dbReference type="HOGENOM" id="CLU_3185229_0_0_9"/>
<gene>
    <name evidence="1" type="ORF">HMPREF0542_10817</name>
</gene>
<organism evidence="1 2">
    <name type="scientific">Ligilactobacillus ruminis ATCC 25644</name>
    <dbReference type="NCBI Taxonomy" id="525362"/>
    <lineage>
        <taxon>Bacteria</taxon>
        <taxon>Bacillati</taxon>
        <taxon>Bacillota</taxon>
        <taxon>Bacilli</taxon>
        <taxon>Lactobacillales</taxon>
        <taxon>Lactobacillaceae</taxon>
        <taxon>Ligilactobacillus</taxon>
    </lineage>
</organism>
<name>E7FPJ0_9LACO</name>
<proteinExistence type="predicted"/>